<dbReference type="SUPFAM" id="SSF51735">
    <property type="entry name" value="NAD(P)-binding Rossmann-fold domains"/>
    <property type="match status" value="1"/>
</dbReference>
<evidence type="ECO:0000256" key="1">
    <source>
        <dbReference type="SAM" id="MobiDB-lite"/>
    </source>
</evidence>
<proteinExistence type="predicted"/>
<feature type="region of interest" description="Disordered" evidence="1">
    <location>
        <begin position="1"/>
        <end position="21"/>
    </location>
</feature>
<organism evidence="3 4">
    <name type="scientific">Piloderma croceum (strain F 1598)</name>
    <dbReference type="NCBI Taxonomy" id="765440"/>
    <lineage>
        <taxon>Eukaryota</taxon>
        <taxon>Fungi</taxon>
        <taxon>Dikarya</taxon>
        <taxon>Basidiomycota</taxon>
        <taxon>Agaricomycotina</taxon>
        <taxon>Agaricomycetes</taxon>
        <taxon>Agaricomycetidae</taxon>
        <taxon>Atheliales</taxon>
        <taxon>Atheliaceae</taxon>
        <taxon>Piloderma</taxon>
    </lineage>
</organism>
<keyword evidence="4" id="KW-1185">Reference proteome</keyword>
<dbReference type="EMBL" id="KN833001">
    <property type="protein sequence ID" value="KIM80972.1"/>
    <property type="molecule type" value="Genomic_DNA"/>
</dbReference>
<dbReference type="InParanoid" id="A0A0C3BUE3"/>
<dbReference type="AlphaFoldDB" id="A0A0C3BUE3"/>
<gene>
    <name evidence="3" type="ORF">PILCRDRAFT_9013</name>
</gene>
<accession>A0A0C3BUE3</accession>
<protein>
    <recommendedName>
        <fullName evidence="2">Thioester reductase (TE) domain-containing protein</fullName>
    </recommendedName>
</protein>
<dbReference type="STRING" id="765440.A0A0C3BUE3"/>
<dbReference type="OrthoDB" id="10058185at2759"/>
<dbReference type="Gene3D" id="3.40.50.720">
    <property type="entry name" value="NAD(P)-binding Rossmann-like Domain"/>
    <property type="match status" value="1"/>
</dbReference>
<dbReference type="InterPro" id="IPR013120">
    <property type="entry name" value="FAR_NAD-bd"/>
</dbReference>
<reference evidence="3 4" key="1">
    <citation type="submission" date="2014-04" db="EMBL/GenBank/DDBJ databases">
        <authorList>
            <consortium name="DOE Joint Genome Institute"/>
            <person name="Kuo A."/>
            <person name="Tarkka M."/>
            <person name="Buscot F."/>
            <person name="Kohler A."/>
            <person name="Nagy L.G."/>
            <person name="Floudas D."/>
            <person name="Copeland A."/>
            <person name="Barry K.W."/>
            <person name="Cichocki N."/>
            <person name="Veneault-Fourrey C."/>
            <person name="LaButti K."/>
            <person name="Lindquist E.A."/>
            <person name="Lipzen A."/>
            <person name="Lundell T."/>
            <person name="Morin E."/>
            <person name="Murat C."/>
            <person name="Sun H."/>
            <person name="Tunlid A."/>
            <person name="Henrissat B."/>
            <person name="Grigoriev I.V."/>
            <person name="Hibbett D.S."/>
            <person name="Martin F."/>
            <person name="Nordberg H.P."/>
            <person name="Cantor M.N."/>
            <person name="Hua S.X."/>
        </authorList>
    </citation>
    <scope>NUCLEOTIDE SEQUENCE [LARGE SCALE GENOMIC DNA]</scope>
    <source>
        <strain evidence="3 4">F 1598</strain>
    </source>
</reference>
<dbReference type="InterPro" id="IPR036291">
    <property type="entry name" value="NAD(P)-bd_dom_sf"/>
</dbReference>
<evidence type="ECO:0000313" key="4">
    <source>
        <dbReference type="Proteomes" id="UP000054166"/>
    </source>
</evidence>
<dbReference type="HOGENOM" id="CLU_1013957_0_0_1"/>
<reference evidence="4" key="2">
    <citation type="submission" date="2015-01" db="EMBL/GenBank/DDBJ databases">
        <title>Evolutionary Origins and Diversification of the Mycorrhizal Mutualists.</title>
        <authorList>
            <consortium name="DOE Joint Genome Institute"/>
            <consortium name="Mycorrhizal Genomics Consortium"/>
            <person name="Kohler A."/>
            <person name="Kuo A."/>
            <person name="Nagy L.G."/>
            <person name="Floudas D."/>
            <person name="Copeland A."/>
            <person name="Barry K.W."/>
            <person name="Cichocki N."/>
            <person name="Veneault-Fourrey C."/>
            <person name="LaButti K."/>
            <person name="Lindquist E.A."/>
            <person name="Lipzen A."/>
            <person name="Lundell T."/>
            <person name="Morin E."/>
            <person name="Murat C."/>
            <person name="Riley R."/>
            <person name="Ohm R."/>
            <person name="Sun H."/>
            <person name="Tunlid A."/>
            <person name="Henrissat B."/>
            <person name="Grigoriev I.V."/>
            <person name="Hibbett D.S."/>
            <person name="Martin F."/>
        </authorList>
    </citation>
    <scope>NUCLEOTIDE SEQUENCE [LARGE SCALE GENOMIC DNA]</scope>
    <source>
        <strain evidence="4">F 1598</strain>
    </source>
</reference>
<feature type="domain" description="Thioester reductase (TE)" evidence="2">
    <location>
        <begin position="151"/>
        <end position="263"/>
    </location>
</feature>
<dbReference type="Proteomes" id="UP000054166">
    <property type="component" value="Unassembled WGS sequence"/>
</dbReference>
<evidence type="ECO:0000259" key="2">
    <source>
        <dbReference type="Pfam" id="PF07993"/>
    </source>
</evidence>
<evidence type="ECO:0000313" key="3">
    <source>
        <dbReference type="EMBL" id="KIM80972.1"/>
    </source>
</evidence>
<dbReference type="Pfam" id="PF07993">
    <property type="entry name" value="NAD_binding_4"/>
    <property type="match status" value="1"/>
</dbReference>
<name>A0A0C3BUE3_PILCF</name>
<sequence>MAQTGDELGVSNQGELAKGSVTDGERRSIALSCIFDEDQRLHGPHPLANPEPVLSDAQVSYNDIHMLNAIPPQPTLENYVVIGGSGFLGTYSDILFVSSFSGARPQYESSTCIPPSGYCFKPLRIKTDVTSLQSVRDGLTRPFSDGSGLPTVIYHTTALIRFWERASYVWEISHKVNVQGTSNVLSVAKELPNAMIIYTSTADACVPRAKLLRLGLDYKTPPYHKVTISNDDPPLTPSQSSQSCYTRSKVLTERLVIEANEWNAQNWDHSPGIIGLCIISRDWF</sequence>